<organism evidence="1 2">
    <name type="scientific">Lysobacter cavernae</name>
    <dbReference type="NCBI Taxonomy" id="1685901"/>
    <lineage>
        <taxon>Bacteria</taxon>
        <taxon>Pseudomonadati</taxon>
        <taxon>Pseudomonadota</taxon>
        <taxon>Gammaproteobacteria</taxon>
        <taxon>Lysobacterales</taxon>
        <taxon>Lysobacteraceae</taxon>
        <taxon>Lysobacter</taxon>
    </lineage>
</organism>
<reference evidence="2" key="1">
    <citation type="journal article" date="2019" name="Int. J. Syst. Evol. Microbiol.">
        <title>The Global Catalogue of Microorganisms (GCM) 10K type strain sequencing project: providing services to taxonomists for standard genome sequencing and annotation.</title>
        <authorList>
            <consortium name="The Broad Institute Genomics Platform"/>
            <consortium name="The Broad Institute Genome Sequencing Center for Infectious Disease"/>
            <person name="Wu L."/>
            <person name="Ma J."/>
        </authorList>
    </citation>
    <scope>NUCLEOTIDE SEQUENCE [LARGE SCALE GENOMIC DNA]</scope>
    <source>
        <strain evidence="2">KCTC 42875</strain>
    </source>
</reference>
<proteinExistence type="predicted"/>
<evidence type="ECO:0000313" key="2">
    <source>
        <dbReference type="Proteomes" id="UP001595740"/>
    </source>
</evidence>
<sequence>MVRIDAGRRAREAGMHHQYAVAFFDILGFKKKFETRGLSDIEDRYLSLIATVDRFNANTASLFGDLSFKESAYWTCDGDIFILNQIAGAYASDSIVVWAPAVWPEARGKTEEERDALAQDPAQGWLYTTIPCDNLLNVCNELICRSIEVGLPFRGALAMGPALLDRQRSIFIGEPLIEAATLERGQTVIGASLCASFARQTIPQRFLLPLDAHLKKDFLKDYGGAVLDWPRHWRRTRTEDLGGAIDALSRNAGTASRYYENTRALIDLSEQYRDRFEAPDDLLIRATYPAYANPRLATHFRAIRRR</sequence>
<name>A0ABV7RSE7_9GAMM</name>
<comment type="caution">
    <text evidence="1">The sequence shown here is derived from an EMBL/GenBank/DDBJ whole genome shotgun (WGS) entry which is preliminary data.</text>
</comment>
<dbReference type="Proteomes" id="UP001595740">
    <property type="component" value="Unassembled WGS sequence"/>
</dbReference>
<accession>A0ABV7RSE7</accession>
<dbReference type="RefSeq" id="WP_386759465.1">
    <property type="nucleotide sequence ID" value="NZ_JBHRXK010000005.1"/>
</dbReference>
<protein>
    <recommendedName>
        <fullName evidence="3">Guanylate cyclase domain-containing protein</fullName>
    </recommendedName>
</protein>
<gene>
    <name evidence="1" type="ORF">ACFOLC_11805</name>
</gene>
<keyword evidence="2" id="KW-1185">Reference proteome</keyword>
<evidence type="ECO:0000313" key="1">
    <source>
        <dbReference type="EMBL" id="MFC3551693.1"/>
    </source>
</evidence>
<evidence type="ECO:0008006" key="3">
    <source>
        <dbReference type="Google" id="ProtNLM"/>
    </source>
</evidence>
<dbReference type="EMBL" id="JBHRXK010000005">
    <property type="protein sequence ID" value="MFC3551693.1"/>
    <property type="molecule type" value="Genomic_DNA"/>
</dbReference>